<evidence type="ECO:0000259" key="1">
    <source>
        <dbReference type="Pfam" id="PF18922"/>
    </source>
</evidence>
<keyword evidence="3" id="KW-1185">Reference proteome</keyword>
<organism evidence="2 3">
    <name type="scientific">Monosporascus cannonballus</name>
    <dbReference type="NCBI Taxonomy" id="155416"/>
    <lineage>
        <taxon>Eukaryota</taxon>
        <taxon>Fungi</taxon>
        <taxon>Dikarya</taxon>
        <taxon>Ascomycota</taxon>
        <taxon>Pezizomycotina</taxon>
        <taxon>Sordariomycetes</taxon>
        <taxon>Xylariomycetidae</taxon>
        <taxon>Xylariales</taxon>
        <taxon>Xylariales incertae sedis</taxon>
        <taxon>Monosporascus</taxon>
    </lineage>
</organism>
<gene>
    <name evidence="2" type="ORF">DL762_003870</name>
</gene>
<comment type="caution">
    <text evidence="2">The sequence shown here is derived from an EMBL/GenBank/DDBJ whole genome shotgun (WGS) entry which is preliminary data.</text>
</comment>
<dbReference type="Proteomes" id="UP000294003">
    <property type="component" value="Unassembled WGS sequence"/>
</dbReference>
<proteinExistence type="predicted"/>
<reference evidence="2 3" key="1">
    <citation type="submission" date="2018-06" db="EMBL/GenBank/DDBJ databases">
        <title>Complete Genomes of Monosporascus.</title>
        <authorList>
            <person name="Robinson A.J."/>
            <person name="Natvig D.O."/>
        </authorList>
    </citation>
    <scope>NUCLEOTIDE SEQUENCE [LARGE SCALE GENOMIC DNA]</scope>
    <source>
        <strain evidence="2 3">CBS 609.92</strain>
    </source>
</reference>
<feature type="domain" description="DUF5672" evidence="1">
    <location>
        <begin position="121"/>
        <end position="261"/>
    </location>
</feature>
<evidence type="ECO:0000313" key="2">
    <source>
        <dbReference type="EMBL" id="RYO88120.1"/>
    </source>
</evidence>
<sequence>MKSQHESVFSLTRMKVILILCLVTTYREAIKARLEEAGRRIPEVNIDWHPKDTDPRRQYNASKLALLIEPRPMPRLVPQILHMISVVPPDWRFLFIGSNKSVISVGRSYSTKHQQEIGKLDLMVLPEPWEIDSKEKVHRMLTDVRFYDEILPGVEWILKYEYDSILCANSPTSLNEWLHWDWAGAPRVQNDRYSGNGGLSLRRVSTIKRVLRFQSRYNDTQPEDEWFGHRVIVLPGAKVASDENGQLTVEDVYMPNPMGFHVRDGGNQLAEGFFERVTRPDSILHVVVEDGSKFEQLKAYLLKIGYQMARGLTFEKDTSSGITKYEEHVRSGSNVQSAKITLEAMRWLPIEAILRRTPTSCVINFISWNKAFSIFPRLTYRYAQGPVWVKESISGGGTRFRYSLEPAWERLNLIFKRAMLIQLCKLDEPERQRVPGDTGRPPNLVQVPVFEKPEAWDYMDDEVPKWFARLMDNPRLLDSFDFSNMQ</sequence>
<dbReference type="Pfam" id="PF18922">
    <property type="entry name" value="DUF5672"/>
    <property type="match status" value="1"/>
</dbReference>
<name>A0ABY0HC63_9PEZI</name>
<dbReference type="InterPro" id="IPR043729">
    <property type="entry name" value="DUF5672"/>
</dbReference>
<protein>
    <recommendedName>
        <fullName evidence="1">DUF5672 domain-containing protein</fullName>
    </recommendedName>
</protein>
<dbReference type="EMBL" id="QJNS01000091">
    <property type="protein sequence ID" value="RYO88120.1"/>
    <property type="molecule type" value="Genomic_DNA"/>
</dbReference>
<accession>A0ABY0HC63</accession>
<evidence type="ECO:0000313" key="3">
    <source>
        <dbReference type="Proteomes" id="UP000294003"/>
    </source>
</evidence>